<organism evidence="4 5">
    <name type="scientific">Kitasatospora arboriphila</name>
    <dbReference type="NCBI Taxonomy" id="258052"/>
    <lineage>
        <taxon>Bacteria</taxon>
        <taxon>Bacillati</taxon>
        <taxon>Actinomycetota</taxon>
        <taxon>Actinomycetes</taxon>
        <taxon>Kitasatosporales</taxon>
        <taxon>Streptomycetaceae</taxon>
        <taxon>Kitasatospora</taxon>
    </lineage>
</organism>
<evidence type="ECO:0000313" key="5">
    <source>
        <dbReference type="Proteomes" id="UP001499987"/>
    </source>
</evidence>
<feature type="domain" description="Peptidase S1" evidence="3">
    <location>
        <begin position="148"/>
        <end position="400"/>
    </location>
</feature>
<comment type="similarity">
    <text evidence="1">Belongs to the peptidase S1 family.</text>
</comment>
<dbReference type="InterPro" id="IPR009003">
    <property type="entry name" value="Peptidase_S1_PA"/>
</dbReference>
<accession>A0ABN1TGV0</accession>
<dbReference type="Proteomes" id="UP001499987">
    <property type="component" value="Unassembled WGS sequence"/>
</dbReference>
<evidence type="ECO:0000256" key="2">
    <source>
        <dbReference type="ARBA" id="ARBA00023157"/>
    </source>
</evidence>
<dbReference type="RefSeq" id="WP_344623969.1">
    <property type="nucleotide sequence ID" value="NZ_BAAALD010000023.1"/>
</dbReference>
<dbReference type="Gene3D" id="2.40.10.10">
    <property type="entry name" value="Trypsin-like serine proteases"/>
    <property type="match status" value="1"/>
</dbReference>
<protein>
    <recommendedName>
        <fullName evidence="3">Peptidase S1 domain-containing protein</fullName>
    </recommendedName>
</protein>
<evidence type="ECO:0000256" key="1">
    <source>
        <dbReference type="ARBA" id="ARBA00007664"/>
    </source>
</evidence>
<dbReference type="SMART" id="SM00020">
    <property type="entry name" value="Tryp_SPc"/>
    <property type="match status" value="1"/>
</dbReference>
<dbReference type="SUPFAM" id="SSF50494">
    <property type="entry name" value="Trypsin-like serine proteases"/>
    <property type="match status" value="1"/>
</dbReference>
<dbReference type="Pfam" id="PF00089">
    <property type="entry name" value="Trypsin"/>
    <property type="match status" value="1"/>
</dbReference>
<dbReference type="PROSITE" id="PS50240">
    <property type="entry name" value="TRYPSIN_DOM"/>
    <property type="match status" value="1"/>
</dbReference>
<dbReference type="PANTHER" id="PTHR24276:SF98">
    <property type="entry name" value="FI18310P1-RELATED"/>
    <property type="match status" value="1"/>
</dbReference>
<keyword evidence="2" id="KW-1015">Disulfide bond</keyword>
<evidence type="ECO:0000313" key="4">
    <source>
        <dbReference type="EMBL" id="GAA1083551.1"/>
    </source>
</evidence>
<gene>
    <name evidence="4" type="ORF">GCM10009663_28640</name>
</gene>
<reference evidence="4 5" key="1">
    <citation type="journal article" date="2019" name="Int. J. Syst. Evol. Microbiol.">
        <title>The Global Catalogue of Microorganisms (GCM) 10K type strain sequencing project: providing services to taxonomists for standard genome sequencing and annotation.</title>
        <authorList>
            <consortium name="The Broad Institute Genomics Platform"/>
            <consortium name="The Broad Institute Genome Sequencing Center for Infectious Disease"/>
            <person name="Wu L."/>
            <person name="Ma J."/>
        </authorList>
    </citation>
    <scope>NUCLEOTIDE SEQUENCE [LARGE SCALE GENOMIC DNA]</scope>
    <source>
        <strain evidence="4 5">JCM 13002</strain>
    </source>
</reference>
<name>A0ABN1TGV0_9ACTN</name>
<dbReference type="EMBL" id="BAAALD010000023">
    <property type="protein sequence ID" value="GAA1083551.1"/>
    <property type="molecule type" value="Genomic_DNA"/>
</dbReference>
<dbReference type="PRINTS" id="PR00722">
    <property type="entry name" value="CHYMOTRYPSIN"/>
</dbReference>
<dbReference type="PANTHER" id="PTHR24276">
    <property type="entry name" value="POLYSERASE-RELATED"/>
    <property type="match status" value="1"/>
</dbReference>
<evidence type="ECO:0000259" key="3">
    <source>
        <dbReference type="PROSITE" id="PS50240"/>
    </source>
</evidence>
<comment type="caution">
    <text evidence="4">The sequence shown here is derived from an EMBL/GenBank/DDBJ whole genome shotgun (WGS) entry which is preliminary data.</text>
</comment>
<dbReference type="InterPro" id="IPR050430">
    <property type="entry name" value="Peptidase_S1"/>
</dbReference>
<dbReference type="InterPro" id="IPR001254">
    <property type="entry name" value="Trypsin_dom"/>
</dbReference>
<keyword evidence="5" id="KW-1185">Reference proteome</keyword>
<proteinExistence type="inferred from homology"/>
<sequence length="767" mass="78781">MAAAVLGAPAPLAAASEPAANAAAPFAVEDGAYPGAQEILQTTGATLLRGDGHITHTSCDSPHQVAVWGRTLRTPLHRVCFAAPYSTGYLALNVPDTFRLETTGRTLQASLTTDGKAQTVDVPADTAVGVGEAGSNPASRSVLLELRITGAVAGVPAGPPPEHGTLPGRTDPLETMMRITVGDKRSCSGTLVDPSWVLTAASCFVDKPEQGLDVPAGAPADKTTATISRIRLSDPPLPSTYDVVELVPRTDRDLVLARLATPIRDVTPMQIATAAPAAGSLLTVGGFERTADDWTHDLGRSSVMQVGTVAPTGIDLAPKSTDPGPGNGPVCKGAAGGPAVKGIDLTPDAAVGQHQYRYELVAVNSRSWQNGCLDSKETEHSGAYDTRVDDLATWLQDKAGIYPASGYTPVTPTRVMDTRSAGGRTWAPVAGQGGNEKVLNLGPDSTGPFKLPQGASAVVLNVTVVNPSTAGFVAVEPNDKAKPTTSSVNFAAGQTVANLVTAPVGADGKVYLWTTTSDFDAIVDVAGYYSPTSPNKYAPKTPVRLLDTRSAGGPLGPGATKDVQITGQNDIPADATAAVVTLTAVQPTAGGFFIAHPTGATRPSTSNVNFTPGAIISNQAIVPIGAGGKISLFNSGGNTNAIVDLVGYYSPSATELFHPTSPSRLLDTRQNSGAPLAYGQVTTIGNLPATADAVVVNATTTGSDADGFFTLFAHGTTRPTSSSLNFSAGQNLSVHATVATGDKQIDLYNHATHSHAIVDLTGYFAKY</sequence>
<dbReference type="InterPro" id="IPR001314">
    <property type="entry name" value="Peptidase_S1A"/>
</dbReference>
<dbReference type="InterPro" id="IPR043504">
    <property type="entry name" value="Peptidase_S1_PA_chymotrypsin"/>
</dbReference>